<gene>
    <name evidence="1" type="ORF">M9978_05345</name>
</gene>
<proteinExistence type="predicted"/>
<keyword evidence="2" id="KW-1185">Reference proteome</keyword>
<evidence type="ECO:0000313" key="1">
    <source>
        <dbReference type="EMBL" id="MCP3729851.1"/>
    </source>
</evidence>
<comment type="caution">
    <text evidence="1">The sequence shown here is derived from an EMBL/GenBank/DDBJ whole genome shotgun (WGS) entry which is preliminary data.</text>
</comment>
<dbReference type="EMBL" id="JAMLDX010000003">
    <property type="protein sequence ID" value="MCP3729851.1"/>
    <property type="molecule type" value="Genomic_DNA"/>
</dbReference>
<organism evidence="1 2">
    <name type="scientific">Sphingomonas tagetis</name>
    <dbReference type="NCBI Taxonomy" id="2949092"/>
    <lineage>
        <taxon>Bacteria</taxon>
        <taxon>Pseudomonadati</taxon>
        <taxon>Pseudomonadota</taxon>
        <taxon>Alphaproteobacteria</taxon>
        <taxon>Sphingomonadales</taxon>
        <taxon>Sphingomonadaceae</taxon>
        <taxon>Sphingomonas</taxon>
    </lineage>
</organism>
<dbReference type="InterPro" id="IPR027417">
    <property type="entry name" value="P-loop_NTPase"/>
</dbReference>
<dbReference type="RefSeq" id="WP_254291947.1">
    <property type="nucleotide sequence ID" value="NZ_JAMLDX010000003.1"/>
</dbReference>
<dbReference type="InterPro" id="IPR052922">
    <property type="entry name" value="Cytidylate_Kinase-2"/>
</dbReference>
<evidence type="ECO:0000313" key="2">
    <source>
        <dbReference type="Proteomes" id="UP001139451"/>
    </source>
</evidence>
<protein>
    <submittedName>
        <fullName evidence="1">AAA family ATPase</fullName>
    </submittedName>
</protein>
<dbReference type="SUPFAM" id="SSF52540">
    <property type="entry name" value="P-loop containing nucleoside triphosphate hydrolases"/>
    <property type="match status" value="1"/>
</dbReference>
<dbReference type="PANTHER" id="PTHR37816:SF2">
    <property type="entry name" value="DNA TOPOLOGY MODULATION PROTEIN FLAR-RELATED PROTEIN"/>
    <property type="match status" value="1"/>
</dbReference>
<dbReference type="PANTHER" id="PTHR37816">
    <property type="entry name" value="YALI0E33011P"/>
    <property type="match status" value="1"/>
</dbReference>
<dbReference type="Proteomes" id="UP001139451">
    <property type="component" value="Unassembled WGS sequence"/>
</dbReference>
<sequence>MTLDDLGPRICILGPSSSGKSTLADAIARARDLPAVHLDQLHHLPDTDWQPRPDAEFIALHDAAIAGKRWVIDGNYSRCLPQRLSRATGVILLDVSAATSLWRYLRRTLFERGSRIGGLAGARETLKWDMLHHIVIATPRSRKRNAATFTRLGLPGIRLSSPQAIERFYRTEGLSRDSA</sequence>
<dbReference type="Gene3D" id="3.40.50.300">
    <property type="entry name" value="P-loop containing nucleotide triphosphate hydrolases"/>
    <property type="match status" value="1"/>
</dbReference>
<reference evidence="1" key="1">
    <citation type="submission" date="2022-05" db="EMBL/GenBank/DDBJ databases">
        <title>Sphingomonas sp. strain MG17 Genome sequencing and assembly.</title>
        <authorList>
            <person name="Kim I."/>
        </authorList>
    </citation>
    <scope>NUCLEOTIDE SEQUENCE</scope>
    <source>
        <strain evidence="1">MG17</strain>
    </source>
</reference>
<accession>A0A9X2KKY1</accession>
<name>A0A9X2KKY1_9SPHN</name>
<dbReference type="AlphaFoldDB" id="A0A9X2KKY1"/>